<dbReference type="PANTHER" id="PTHR43021:SF2">
    <property type="entry name" value="CATION_H+ EXCHANGER DOMAIN-CONTAINING PROTEIN"/>
    <property type="match status" value="1"/>
</dbReference>
<feature type="transmembrane region" description="Helical" evidence="5">
    <location>
        <begin position="6"/>
        <end position="23"/>
    </location>
</feature>
<dbReference type="Pfam" id="PF00999">
    <property type="entry name" value="Na_H_Exchanger"/>
    <property type="match status" value="1"/>
</dbReference>
<dbReference type="Gene3D" id="1.20.1530.20">
    <property type="match status" value="1"/>
</dbReference>
<evidence type="ECO:0000259" key="6">
    <source>
        <dbReference type="Pfam" id="PF00999"/>
    </source>
</evidence>
<keyword evidence="4 5" id="KW-0472">Membrane</keyword>
<dbReference type="InterPro" id="IPR038770">
    <property type="entry name" value="Na+/solute_symporter_sf"/>
</dbReference>
<evidence type="ECO:0000256" key="2">
    <source>
        <dbReference type="ARBA" id="ARBA00022692"/>
    </source>
</evidence>
<gene>
    <name evidence="7" type="ORF">OM960_17120</name>
</gene>
<feature type="transmembrane region" description="Helical" evidence="5">
    <location>
        <begin position="222"/>
        <end position="255"/>
    </location>
</feature>
<dbReference type="Proteomes" id="UP001207582">
    <property type="component" value="Unassembled WGS sequence"/>
</dbReference>
<feature type="transmembrane region" description="Helical" evidence="5">
    <location>
        <begin position="191"/>
        <end position="210"/>
    </location>
</feature>
<feature type="transmembrane region" description="Helical" evidence="5">
    <location>
        <begin position="89"/>
        <end position="111"/>
    </location>
</feature>
<feature type="transmembrane region" description="Helical" evidence="5">
    <location>
        <begin position="60"/>
        <end position="77"/>
    </location>
</feature>
<evidence type="ECO:0000256" key="4">
    <source>
        <dbReference type="ARBA" id="ARBA00023136"/>
    </source>
</evidence>
<organism evidence="7 8">
    <name type="scientific">Defluviimonas salinarum</name>
    <dbReference type="NCBI Taxonomy" id="2992147"/>
    <lineage>
        <taxon>Bacteria</taxon>
        <taxon>Pseudomonadati</taxon>
        <taxon>Pseudomonadota</taxon>
        <taxon>Alphaproteobacteria</taxon>
        <taxon>Rhodobacterales</taxon>
        <taxon>Paracoccaceae</taxon>
        <taxon>Albidovulum</taxon>
    </lineage>
</organism>
<name>A0ABT3J6G4_9RHOB</name>
<evidence type="ECO:0000256" key="1">
    <source>
        <dbReference type="ARBA" id="ARBA00004141"/>
    </source>
</evidence>
<protein>
    <submittedName>
        <fullName evidence="7">Cation:proton antiporter</fullName>
    </submittedName>
</protein>
<sequence length="388" mass="39849">MTGAATLIAIGVLFLAGIAVDAFGRRLHVPRVTLLVLLGVVAGPPVLDLLPPALARTDDMVAPVALTMVAFLLGGQLKPSTLSEHGREILSLSLSVVAVSALVVGCGVFLVTGDPVLSLLLAGLSAATDPAATRDVIRSAGAEGRFATNILGIVAVDDAWGIILFSLMLAAAGVVAGGVEIEPVLHGLTELAGAIALGLAVGLPAAYLTGRIKPGEPTLMEALGIVFLCTGLARHFGLPYLLTGVVCGLVIVHFARHHDRPFHEIERIEWPFMLLLFVMAGAALDPGVLARFGFAALAYVGFRALARVLGGWAGGTLARLPAREGRLTGLALMPQAGVAIGMALVAGERFPALAEPILGITIASTVAFEVFGPVLTQYALSEAGRAPE</sequence>
<feature type="transmembrane region" description="Helical" evidence="5">
    <location>
        <begin position="267"/>
        <end position="284"/>
    </location>
</feature>
<evidence type="ECO:0000313" key="8">
    <source>
        <dbReference type="Proteomes" id="UP001207582"/>
    </source>
</evidence>
<proteinExistence type="predicted"/>
<dbReference type="InterPro" id="IPR006153">
    <property type="entry name" value="Cation/H_exchanger_TM"/>
</dbReference>
<evidence type="ECO:0000256" key="3">
    <source>
        <dbReference type="ARBA" id="ARBA00022989"/>
    </source>
</evidence>
<reference evidence="7 8" key="1">
    <citation type="submission" date="2022-10" db="EMBL/GenBank/DDBJ databases">
        <title>Defluviimonas sp. CAU 1641 isolated from mud.</title>
        <authorList>
            <person name="Kim W."/>
        </authorList>
    </citation>
    <scope>NUCLEOTIDE SEQUENCE [LARGE SCALE GENOMIC DNA]</scope>
    <source>
        <strain evidence="7 8">CAU 1641</strain>
    </source>
</reference>
<accession>A0ABT3J6G4</accession>
<feature type="transmembrane region" description="Helical" evidence="5">
    <location>
        <begin position="35"/>
        <end position="54"/>
    </location>
</feature>
<feature type="domain" description="Cation/H+ exchanger transmembrane" evidence="6">
    <location>
        <begin position="13"/>
        <end position="375"/>
    </location>
</feature>
<evidence type="ECO:0000313" key="7">
    <source>
        <dbReference type="EMBL" id="MCW3783274.1"/>
    </source>
</evidence>
<keyword evidence="8" id="KW-1185">Reference proteome</keyword>
<dbReference type="EMBL" id="JAPDOG010000017">
    <property type="protein sequence ID" value="MCW3783274.1"/>
    <property type="molecule type" value="Genomic_DNA"/>
</dbReference>
<comment type="caution">
    <text evidence="7">The sequence shown here is derived from an EMBL/GenBank/DDBJ whole genome shotgun (WGS) entry which is preliminary data.</text>
</comment>
<feature type="transmembrane region" description="Helical" evidence="5">
    <location>
        <begin position="159"/>
        <end position="179"/>
    </location>
</feature>
<dbReference type="RefSeq" id="WP_264772812.1">
    <property type="nucleotide sequence ID" value="NZ_JAPDOG010000017.1"/>
</dbReference>
<keyword evidence="3 5" id="KW-1133">Transmembrane helix</keyword>
<dbReference type="PANTHER" id="PTHR43021">
    <property type="entry name" value="NA(+)/H(+) ANTIPORTER-RELATED"/>
    <property type="match status" value="1"/>
</dbReference>
<evidence type="ECO:0000256" key="5">
    <source>
        <dbReference type="SAM" id="Phobius"/>
    </source>
</evidence>
<keyword evidence="2 5" id="KW-0812">Transmembrane</keyword>
<comment type="subcellular location">
    <subcellularLocation>
        <location evidence="1">Membrane</location>
        <topology evidence="1">Multi-pass membrane protein</topology>
    </subcellularLocation>
</comment>